<dbReference type="RefSeq" id="WP_213041024.1">
    <property type="nucleotide sequence ID" value="NZ_CAJNBJ010000001.1"/>
</dbReference>
<dbReference type="Proteomes" id="UP000675880">
    <property type="component" value="Unassembled WGS sequence"/>
</dbReference>
<protein>
    <submittedName>
        <fullName evidence="2">dTDP-4-dehydrorhamnose reductase</fullName>
        <ecNumber evidence="2">1.1.1.133</ecNumber>
    </submittedName>
</protein>
<reference evidence="2 3" key="1">
    <citation type="submission" date="2021-02" db="EMBL/GenBank/DDBJ databases">
        <authorList>
            <person name="Han P."/>
        </authorList>
    </citation>
    <scope>NUCLEOTIDE SEQUENCE [LARGE SCALE GENOMIC DNA]</scope>
    <source>
        <strain evidence="2">Candidatus Nitrospira sp. ZN2</strain>
    </source>
</reference>
<dbReference type="Gene3D" id="3.40.50.720">
    <property type="entry name" value="NAD(P)-binding Rossmann-like Domain"/>
    <property type="match status" value="1"/>
</dbReference>
<keyword evidence="2" id="KW-0560">Oxidoreductase</keyword>
<dbReference type="EC" id="1.1.1.133" evidence="2"/>
<dbReference type="InterPro" id="IPR029903">
    <property type="entry name" value="RmlD-like-bd"/>
</dbReference>
<dbReference type="InterPro" id="IPR036291">
    <property type="entry name" value="NAD(P)-bd_dom_sf"/>
</dbReference>
<dbReference type="PANTHER" id="PTHR43242">
    <property type="entry name" value="NAD(P)-BINDING ROSSMANN-FOLD SUPERFAMILY PROTEIN"/>
    <property type="match status" value="1"/>
</dbReference>
<keyword evidence="3" id="KW-1185">Reference proteome</keyword>
<dbReference type="GO" id="GO:0008831">
    <property type="term" value="F:dTDP-4-dehydrorhamnose reductase activity"/>
    <property type="evidence" value="ECO:0007669"/>
    <property type="project" value="UniProtKB-EC"/>
</dbReference>
<dbReference type="Pfam" id="PF04321">
    <property type="entry name" value="RmlD_sub_bind"/>
    <property type="match status" value="1"/>
</dbReference>
<feature type="domain" description="RmlD-like substrate binding" evidence="1">
    <location>
        <begin position="6"/>
        <end position="276"/>
    </location>
</feature>
<evidence type="ECO:0000259" key="1">
    <source>
        <dbReference type="Pfam" id="PF04321"/>
    </source>
</evidence>
<dbReference type="PANTHER" id="PTHR43242:SF1">
    <property type="entry name" value="NAD(P)-BINDING ROSSMANN-FOLD SUPERFAMILY PROTEIN"/>
    <property type="match status" value="1"/>
</dbReference>
<evidence type="ECO:0000313" key="2">
    <source>
        <dbReference type="EMBL" id="CAE6711814.1"/>
    </source>
</evidence>
<name>A0ABM8QRS3_9BACT</name>
<gene>
    <name evidence="2" type="ORF">NSPZN2_11254</name>
</gene>
<accession>A0ABM8QRS3</accession>
<dbReference type="CDD" id="cd05254">
    <property type="entry name" value="dTDP_HR_like_SDR_e"/>
    <property type="match status" value="1"/>
</dbReference>
<comment type="caution">
    <text evidence="2">The sequence shown here is derived from an EMBL/GenBank/DDBJ whole genome shotgun (WGS) entry which is preliminary data.</text>
</comment>
<proteinExistence type="predicted"/>
<dbReference type="SUPFAM" id="SSF51735">
    <property type="entry name" value="NAD(P)-binding Rossmann-fold domains"/>
    <property type="match status" value="1"/>
</dbReference>
<evidence type="ECO:0000313" key="3">
    <source>
        <dbReference type="Proteomes" id="UP000675880"/>
    </source>
</evidence>
<organism evidence="2 3">
    <name type="scientific">Nitrospira defluvii</name>
    <dbReference type="NCBI Taxonomy" id="330214"/>
    <lineage>
        <taxon>Bacteria</taxon>
        <taxon>Pseudomonadati</taxon>
        <taxon>Nitrospirota</taxon>
        <taxon>Nitrospiria</taxon>
        <taxon>Nitrospirales</taxon>
        <taxon>Nitrospiraceae</taxon>
        <taxon>Nitrospira</taxon>
    </lineage>
</organism>
<sequence>MKPVALVTGAAGLIGGYLVRTAPCWVPDWEVRGMTRAEVDLTDRTQAERLWERHRPDLVIHCAALSRTGLCEQNPAQARLINVEATRFLADLAKDVPFIFLSTDQVFDGAKGRYVETDAVHPLNVYGKTKAEAEQVVLANPAHTVVRIALTAGMSPTRDRSFVEDMVRTAAKGVTLTLFTDEFRCPLPAGALVRALWEIGLQGPPGLYHLGGYERLSRWEIGKLLSARFPELRSSIQPGSVADYHGPPRPPDLSMCSDKIQALLSFRLPGFRQWLTEKPSDGDDPWNYPPAVAR</sequence>
<dbReference type="EMBL" id="CAJNBJ010000001">
    <property type="protein sequence ID" value="CAE6711814.1"/>
    <property type="molecule type" value="Genomic_DNA"/>
</dbReference>